<reference evidence="7 8" key="1">
    <citation type="submission" date="2023-08" db="EMBL/GenBank/DDBJ databases">
        <title>Black Yeasts Isolated from many extreme environments.</title>
        <authorList>
            <person name="Coleine C."/>
            <person name="Stajich J.E."/>
            <person name="Selbmann L."/>
        </authorList>
    </citation>
    <scope>NUCLEOTIDE SEQUENCE [LARGE SCALE GENOMIC DNA]</scope>
    <source>
        <strain evidence="7 8">CCFEE 5885</strain>
    </source>
</reference>
<evidence type="ECO:0000259" key="5">
    <source>
        <dbReference type="PROSITE" id="PS50110"/>
    </source>
</evidence>
<evidence type="ECO:0000313" key="7">
    <source>
        <dbReference type="EMBL" id="KAK5101572.1"/>
    </source>
</evidence>
<dbReference type="CDD" id="cd17546">
    <property type="entry name" value="REC_hyHK_CKI1_RcsC-like"/>
    <property type="match status" value="1"/>
</dbReference>
<dbReference type="InterPro" id="IPR036890">
    <property type="entry name" value="HATPase_C_sf"/>
</dbReference>
<feature type="modified residue" description="4-aspartylphosphate" evidence="2">
    <location>
        <position position="880"/>
    </location>
</feature>
<evidence type="ECO:0000259" key="4">
    <source>
        <dbReference type="PROSITE" id="PS50109"/>
    </source>
</evidence>
<dbReference type="InterPro" id="IPR013655">
    <property type="entry name" value="PAS_fold_3"/>
</dbReference>
<feature type="compositionally biased region" description="Polar residues" evidence="3">
    <location>
        <begin position="787"/>
        <end position="799"/>
    </location>
</feature>
<dbReference type="SUPFAM" id="SSF47384">
    <property type="entry name" value="Homodimeric domain of signal transducing histidine kinase"/>
    <property type="match status" value="1"/>
</dbReference>
<feature type="region of interest" description="Disordered" evidence="3">
    <location>
        <begin position="742"/>
        <end position="799"/>
    </location>
</feature>
<evidence type="ECO:0000256" key="3">
    <source>
        <dbReference type="SAM" id="MobiDB-lite"/>
    </source>
</evidence>
<keyword evidence="8" id="KW-1185">Reference proteome</keyword>
<dbReference type="PROSITE" id="PS50110">
    <property type="entry name" value="RESPONSE_REGULATORY"/>
    <property type="match status" value="1"/>
</dbReference>
<dbReference type="InterPro" id="IPR058846">
    <property type="entry name" value="PAS-like"/>
</dbReference>
<dbReference type="Gene3D" id="3.30.565.10">
    <property type="entry name" value="Histidine kinase-like ATPase, C-terminal domain"/>
    <property type="match status" value="1"/>
</dbReference>
<evidence type="ECO:0000256" key="1">
    <source>
        <dbReference type="ARBA" id="ARBA00022553"/>
    </source>
</evidence>
<evidence type="ECO:0000313" key="8">
    <source>
        <dbReference type="Proteomes" id="UP001345013"/>
    </source>
</evidence>
<gene>
    <name evidence="7" type="ORF">LTR24_000628</name>
</gene>
<feature type="domain" description="Histidine kinase" evidence="4">
    <location>
        <begin position="468"/>
        <end position="743"/>
    </location>
</feature>
<accession>A0ABR0KNE0</accession>
<feature type="domain" description="Response regulatory" evidence="5">
    <location>
        <begin position="805"/>
        <end position="965"/>
    </location>
</feature>
<dbReference type="SMART" id="SM00091">
    <property type="entry name" value="PAS"/>
    <property type="match status" value="2"/>
</dbReference>
<dbReference type="PANTHER" id="PTHR43719:SF30">
    <property type="entry name" value="TWO-COMPONENT SYSTEM RESPONSE REGULATOR"/>
    <property type="match status" value="1"/>
</dbReference>
<dbReference type="InterPro" id="IPR011006">
    <property type="entry name" value="CheY-like_superfamily"/>
</dbReference>
<dbReference type="SUPFAM" id="SSF55785">
    <property type="entry name" value="PYP-like sensor domain (PAS domain)"/>
    <property type="match status" value="2"/>
</dbReference>
<dbReference type="NCBIfam" id="TIGR00229">
    <property type="entry name" value="sensory_box"/>
    <property type="match status" value="1"/>
</dbReference>
<feature type="compositionally biased region" description="Low complexity" evidence="3">
    <location>
        <begin position="140"/>
        <end position="153"/>
    </location>
</feature>
<dbReference type="PRINTS" id="PR00344">
    <property type="entry name" value="BCTRLSENSOR"/>
</dbReference>
<dbReference type="InterPro" id="IPR050956">
    <property type="entry name" value="2C_system_His_kinase"/>
</dbReference>
<dbReference type="EMBL" id="JAVRRG010000004">
    <property type="protein sequence ID" value="KAK5101572.1"/>
    <property type="molecule type" value="Genomic_DNA"/>
</dbReference>
<comment type="caution">
    <text evidence="7">The sequence shown here is derived from an EMBL/GenBank/DDBJ whole genome shotgun (WGS) entry which is preliminary data.</text>
</comment>
<dbReference type="InterPro" id="IPR000014">
    <property type="entry name" value="PAS"/>
</dbReference>
<evidence type="ECO:0000259" key="6">
    <source>
        <dbReference type="PROSITE" id="PS50112"/>
    </source>
</evidence>
<dbReference type="Gene3D" id="1.10.287.130">
    <property type="match status" value="1"/>
</dbReference>
<keyword evidence="1 2" id="KW-0597">Phosphoprotein</keyword>
<dbReference type="Pfam" id="PF26131">
    <property type="entry name" value="PAS-like"/>
    <property type="match status" value="1"/>
</dbReference>
<dbReference type="InterPro" id="IPR036097">
    <property type="entry name" value="HisK_dim/P_sf"/>
</dbReference>
<dbReference type="InterPro" id="IPR003661">
    <property type="entry name" value="HisK_dim/P_dom"/>
</dbReference>
<protein>
    <submittedName>
        <fullName evidence="7">Uncharacterized protein</fullName>
    </submittedName>
</protein>
<dbReference type="Gene3D" id="3.40.50.2300">
    <property type="match status" value="1"/>
</dbReference>
<dbReference type="InterPro" id="IPR004358">
    <property type="entry name" value="Sig_transdc_His_kin-like_C"/>
</dbReference>
<dbReference type="PROSITE" id="PS50112">
    <property type="entry name" value="PAS"/>
    <property type="match status" value="1"/>
</dbReference>
<dbReference type="PANTHER" id="PTHR43719">
    <property type="entry name" value="TWO-COMPONENT HISTIDINE KINASE"/>
    <property type="match status" value="1"/>
</dbReference>
<dbReference type="SMART" id="SM00387">
    <property type="entry name" value="HATPase_c"/>
    <property type="match status" value="1"/>
</dbReference>
<dbReference type="PROSITE" id="PS50109">
    <property type="entry name" value="HIS_KIN"/>
    <property type="match status" value="1"/>
</dbReference>
<feature type="domain" description="PAS" evidence="6">
    <location>
        <begin position="177"/>
        <end position="248"/>
    </location>
</feature>
<name>A0ABR0KNE0_9EURO</name>
<dbReference type="InterPro" id="IPR001789">
    <property type="entry name" value="Sig_transdc_resp-reg_receiver"/>
</dbReference>
<dbReference type="SMART" id="SM00448">
    <property type="entry name" value="REC"/>
    <property type="match status" value="1"/>
</dbReference>
<dbReference type="InterPro" id="IPR003594">
    <property type="entry name" value="HATPase_dom"/>
</dbReference>
<evidence type="ECO:0000256" key="2">
    <source>
        <dbReference type="PROSITE-ProRule" id="PRU00169"/>
    </source>
</evidence>
<dbReference type="CDD" id="cd00082">
    <property type="entry name" value="HisKA"/>
    <property type="match status" value="1"/>
</dbReference>
<dbReference type="InterPro" id="IPR005467">
    <property type="entry name" value="His_kinase_dom"/>
</dbReference>
<organism evidence="7 8">
    <name type="scientific">Lithohypha guttulata</name>
    <dbReference type="NCBI Taxonomy" id="1690604"/>
    <lineage>
        <taxon>Eukaryota</taxon>
        <taxon>Fungi</taxon>
        <taxon>Dikarya</taxon>
        <taxon>Ascomycota</taxon>
        <taxon>Pezizomycotina</taxon>
        <taxon>Eurotiomycetes</taxon>
        <taxon>Chaetothyriomycetidae</taxon>
        <taxon>Chaetothyriales</taxon>
        <taxon>Trichomeriaceae</taxon>
        <taxon>Lithohypha</taxon>
    </lineage>
</organism>
<dbReference type="Proteomes" id="UP001345013">
    <property type="component" value="Unassembled WGS sequence"/>
</dbReference>
<dbReference type="SUPFAM" id="SSF55874">
    <property type="entry name" value="ATPase domain of HSP90 chaperone/DNA topoisomerase II/histidine kinase"/>
    <property type="match status" value="1"/>
</dbReference>
<dbReference type="SUPFAM" id="SSF52172">
    <property type="entry name" value="CheY-like"/>
    <property type="match status" value="1"/>
</dbReference>
<dbReference type="Pfam" id="PF02518">
    <property type="entry name" value="HATPase_c"/>
    <property type="match status" value="1"/>
</dbReference>
<feature type="region of interest" description="Disordered" evidence="3">
    <location>
        <begin position="132"/>
        <end position="154"/>
    </location>
</feature>
<dbReference type="Pfam" id="PF08447">
    <property type="entry name" value="PAS_3"/>
    <property type="match status" value="1"/>
</dbReference>
<dbReference type="Gene3D" id="3.30.450.20">
    <property type="entry name" value="PAS domain"/>
    <property type="match status" value="2"/>
</dbReference>
<proteinExistence type="predicted"/>
<dbReference type="InterPro" id="IPR035965">
    <property type="entry name" value="PAS-like_dom_sf"/>
</dbReference>
<sequence length="975" mass="108302">MALESSATLRKALCNLIDIFSGDPRPTIIIDVSATKHARELPWEFANAAFTDQYGVLLRFIKVPSGQIPEPDFIVWLRSPHPTSNEYLVGGLSWTFFMIEGRFKVVNVAASRPNVDRSVAGIPQQITPMMECPSSSPGWSLTTRRSSTVSPVSGKSGNPFTVALQSGLMRLGSAPTALDGLHRLVDMLNIGFFEYDLEGVLIFANKSWYELSGPTSPQAHTEMRFLDLCHPDDTDVVTDAWGQLINGKPITFEMRWKHIGFPTAEALGAQWVFAACLPMYDENDKLSSITGCTMDINYQKLNEQIARARAEALERARTSEERFTRFATVAPIAVFSFDANKRMTYCNNHWFELTTTTKKPFEEVGIGEGFLEEDVSKLYTLVGKAIQDREVNSVEMRTKRFWRASDGRKAQFWGLASIFAEFTNEGTFQGCTGTLTDISESKYAETHQRIRLEEALEAKRQQENFIDMTSHEMRNPLSAMVQCADSALAALAEINNLLQSITTEQLPAATRNALLDEVGLGSEGCAHQKCIIDDVLTLSKLDLNLLAITPAKVEPTSVMKVVAKMFEMDAQKAGMEFTTQVEASLENLNIEWLMMDPSRVKQILINLISNAIKFTRTETTRKVVLAMHASLEAPSNFSGGVGYTPASRSVADNFLAEKEWGSGEVVYLQFSVQDTGKGVCHEDQERIFHRFSSASPKTHVEYGTAGLGLFVSRQLTELQGGEIGVTSEAGKGSTFSFYIQTRRTSPPETLPPRTSGPALMPLQPPPKKLLSPDPRVEDNVNLDQRLGDNSVSSPSKTNQADWQPRVLIVEDNTVNQKVLSKQLKRLGCIVFVAGHGREALDFLKTTQLWHENAVEGTGRTNEASSTGQLSETPLDVILMDIEMPVMDGLACTKAIRELEGQGSIRPVQLQQPHRHKQKHHRLPIISISANARVEQSNEQREAGVDDIVTKPFRIPQLMDKIWRLIGRETPDDTHG</sequence>